<gene>
    <name evidence="4" type="ORF">APUU_50703A</name>
</gene>
<reference evidence="4" key="2">
    <citation type="submission" date="2021-02" db="EMBL/GenBank/DDBJ databases">
        <title>Aspergillus puulaauensis MK2 genome sequence.</title>
        <authorList>
            <person name="Futagami T."/>
            <person name="Mori K."/>
            <person name="Kadooka C."/>
            <person name="Tanaka T."/>
        </authorList>
    </citation>
    <scope>NUCLEOTIDE SEQUENCE</scope>
    <source>
        <strain evidence="4">MK2</strain>
    </source>
</reference>
<accession>A0A7R8API1</accession>
<dbReference type="PANTHER" id="PTHR42748:SF7">
    <property type="entry name" value="NMRA LIKE REDOX SENSOR 1-RELATED"/>
    <property type="match status" value="1"/>
</dbReference>
<dbReference type="InterPro" id="IPR008030">
    <property type="entry name" value="NmrA-like"/>
</dbReference>
<dbReference type="AlphaFoldDB" id="A0A7R8API1"/>
<dbReference type="GO" id="GO:0005634">
    <property type="term" value="C:nucleus"/>
    <property type="evidence" value="ECO:0007669"/>
    <property type="project" value="TreeGrafter"/>
</dbReference>
<dbReference type="Gene3D" id="3.40.50.720">
    <property type="entry name" value="NAD(P)-binding Rossmann-like Domain"/>
    <property type="match status" value="1"/>
</dbReference>
<dbReference type="InterPro" id="IPR036291">
    <property type="entry name" value="NAD(P)-bd_dom_sf"/>
</dbReference>
<evidence type="ECO:0000313" key="4">
    <source>
        <dbReference type="EMBL" id="BCS25992.1"/>
    </source>
</evidence>
<comment type="similarity">
    <text evidence="1">Belongs to the NmrA-type oxidoreductase family.</text>
</comment>
<dbReference type="KEGG" id="apuu:APUU_50703A"/>
<protein>
    <recommendedName>
        <fullName evidence="3">NmrA-like domain-containing protein</fullName>
    </recommendedName>
</protein>
<dbReference type="GeneID" id="64975997"/>
<evidence type="ECO:0000313" key="5">
    <source>
        <dbReference type="Proteomes" id="UP000654913"/>
    </source>
</evidence>
<dbReference type="OrthoDB" id="9997102at2759"/>
<evidence type="ECO:0000259" key="3">
    <source>
        <dbReference type="Pfam" id="PF05368"/>
    </source>
</evidence>
<dbReference type="FunFam" id="3.40.50.720:FF:000528">
    <property type="entry name" value="Nucleoside-diphosphate-sugar epimerase family protein"/>
    <property type="match status" value="1"/>
</dbReference>
<proteinExistence type="inferred from homology"/>
<reference evidence="4" key="1">
    <citation type="submission" date="2021-01" db="EMBL/GenBank/DDBJ databases">
        <authorList>
            <consortium name="Aspergillus puulaauensis MK2 genome sequencing consortium"/>
            <person name="Kazuki M."/>
            <person name="Futagami T."/>
        </authorList>
    </citation>
    <scope>NUCLEOTIDE SEQUENCE</scope>
    <source>
        <strain evidence="4">MK2</strain>
    </source>
</reference>
<dbReference type="RefSeq" id="XP_041558186.1">
    <property type="nucleotide sequence ID" value="XM_041705730.1"/>
</dbReference>
<sequence length="302" mass="33385">MTKTILITGATGKQGGSVIDNLLQQDADVEILAVTRNTKSSSAQKLADKSPKIKLVQGTLDQPDDIFRNAKKVTSSPIWGVFSVQVASFSGNTELEEHQGKNLVDAALRNNIKHFVYASVDRGGDNSLNNPTTIPHFINKHNIELHLIDRSKGTDMTWTILRPATFLDGGLVPGFAGKLWATTYKVALQGRPLQVVAVSDIGFFGAKAFLEHGEYQGKAISLASDEVAFEELARVFKSVTGRDVPTTWEFVSRFLMWMVPDAGLMFRWFHDEGFGADIAALKRVHPGLKDVRAWLETESEWR</sequence>
<keyword evidence="2" id="KW-0521">NADP</keyword>
<dbReference type="InterPro" id="IPR051164">
    <property type="entry name" value="NmrA-like_oxidored"/>
</dbReference>
<organism evidence="4 5">
    <name type="scientific">Aspergillus puulaauensis</name>
    <dbReference type="NCBI Taxonomy" id="1220207"/>
    <lineage>
        <taxon>Eukaryota</taxon>
        <taxon>Fungi</taxon>
        <taxon>Dikarya</taxon>
        <taxon>Ascomycota</taxon>
        <taxon>Pezizomycotina</taxon>
        <taxon>Eurotiomycetes</taxon>
        <taxon>Eurotiomycetidae</taxon>
        <taxon>Eurotiales</taxon>
        <taxon>Aspergillaceae</taxon>
        <taxon>Aspergillus</taxon>
    </lineage>
</organism>
<dbReference type="Gene3D" id="3.90.25.10">
    <property type="entry name" value="UDP-galactose 4-epimerase, domain 1"/>
    <property type="match status" value="1"/>
</dbReference>
<dbReference type="Proteomes" id="UP000654913">
    <property type="component" value="Chromosome 5"/>
</dbReference>
<evidence type="ECO:0000256" key="1">
    <source>
        <dbReference type="ARBA" id="ARBA00006328"/>
    </source>
</evidence>
<name>A0A7R8API1_9EURO</name>
<keyword evidence="5" id="KW-1185">Reference proteome</keyword>
<dbReference type="EMBL" id="AP024447">
    <property type="protein sequence ID" value="BCS25992.1"/>
    <property type="molecule type" value="Genomic_DNA"/>
</dbReference>
<dbReference type="Pfam" id="PF05368">
    <property type="entry name" value="NmrA"/>
    <property type="match status" value="1"/>
</dbReference>
<evidence type="ECO:0000256" key="2">
    <source>
        <dbReference type="ARBA" id="ARBA00022857"/>
    </source>
</evidence>
<feature type="domain" description="NmrA-like" evidence="3">
    <location>
        <begin position="1"/>
        <end position="245"/>
    </location>
</feature>
<dbReference type="SUPFAM" id="SSF51735">
    <property type="entry name" value="NAD(P)-binding Rossmann-fold domains"/>
    <property type="match status" value="1"/>
</dbReference>
<dbReference type="PANTHER" id="PTHR42748">
    <property type="entry name" value="NITROGEN METABOLITE REPRESSION PROTEIN NMRA FAMILY MEMBER"/>
    <property type="match status" value="1"/>
</dbReference>